<dbReference type="PROSITE" id="PS51819">
    <property type="entry name" value="VOC"/>
    <property type="match status" value="1"/>
</dbReference>
<dbReference type="Proteomes" id="UP001413721">
    <property type="component" value="Unassembled WGS sequence"/>
</dbReference>
<sequence>MTDGTTPAPASDGAPAANAALDRLDHVAIAVTDIAVAVDWYRARFAVRVLYQDSSWALLGFANTALALVIPDQHPPHLAVERPDAAAFGPVKAHRDGTASAYVADPAGNTIEIMQAGGAKAMRPSA</sequence>
<accession>A0ABU9YR17</accession>
<keyword evidence="3" id="KW-1185">Reference proteome</keyword>
<name>A0ABU9YR17_9PROT</name>
<dbReference type="SUPFAM" id="SSF54593">
    <property type="entry name" value="Glyoxalase/Bleomycin resistance protein/Dihydroxybiphenyl dioxygenase"/>
    <property type="match status" value="1"/>
</dbReference>
<proteinExistence type="predicted"/>
<comment type="caution">
    <text evidence="2">The sequence shown here is derived from an EMBL/GenBank/DDBJ whole genome shotgun (WGS) entry which is preliminary data.</text>
</comment>
<dbReference type="CDD" id="cd06587">
    <property type="entry name" value="VOC"/>
    <property type="match status" value="1"/>
</dbReference>
<evidence type="ECO:0000259" key="1">
    <source>
        <dbReference type="PROSITE" id="PS51819"/>
    </source>
</evidence>
<evidence type="ECO:0000313" key="3">
    <source>
        <dbReference type="Proteomes" id="UP001413721"/>
    </source>
</evidence>
<dbReference type="RefSeq" id="WP_345938331.1">
    <property type="nucleotide sequence ID" value="NZ_JBBKTW010000009.1"/>
</dbReference>
<dbReference type="EMBL" id="JBBKTW010000009">
    <property type="protein sequence ID" value="MEN2991101.1"/>
    <property type="molecule type" value="Genomic_DNA"/>
</dbReference>
<feature type="domain" description="VOC" evidence="1">
    <location>
        <begin position="23"/>
        <end position="126"/>
    </location>
</feature>
<dbReference type="Gene3D" id="3.10.180.10">
    <property type="entry name" value="2,3-Dihydroxybiphenyl 1,2-Dioxygenase, domain 1"/>
    <property type="match status" value="1"/>
</dbReference>
<dbReference type="InterPro" id="IPR037523">
    <property type="entry name" value="VOC_core"/>
</dbReference>
<dbReference type="InterPro" id="IPR029068">
    <property type="entry name" value="Glyas_Bleomycin-R_OHBP_Dase"/>
</dbReference>
<gene>
    <name evidence="2" type="ORF">WG926_22505</name>
</gene>
<reference evidence="2 3" key="1">
    <citation type="submission" date="2024-03" db="EMBL/GenBank/DDBJ databases">
        <title>High-quality draft genome sequencing of Tistrella sp. BH-R2-4.</title>
        <authorList>
            <person name="Dong C."/>
        </authorList>
    </citation>
    <scope>NUCLEOTIDE SEQUENCE [LARGE SCALE GENOMIC DNA]</scope>
    <source>
        <strain evidence="2 3">BH-R2-4</strain>
    </source>
</reference>
<evidence type="ECO:0000313" key="2">
    <source>
        <dbReference type="EMBL" id="MEN2991101.1"/>
    </source>
</evidence>
<organism evidence="2 3">
    <name type="scientific">Tistrella arctica</name>
    <dbReference type="NCBI Taxonomy" id="3133430"/>
    <lineage>
        <taxon>Bacteria</taxon>
        <taxon>Pseudomonadati</taxon>
        <taxon>Pseudomonadota</taxon>
        <taxon>Alphaproteobacteria</taxon>
        <taxon>Geminicoccales</taxon>
        <taxon>Geminicoccaceae</taxon>
        <taxon>Tistrella</taxon>
    </lineage>
</organism>
<protein>
    <submittedName>
        <fullName evidence="2">VOC family protein</fullName>
    </submittedName>
</protein>